<dbReference type="InterPro" id="IPR005829">
    <property type="entry name" value="Sugar_transporter_CS"/>
</dbReference>
<evidence type="ECO:0000256" key="4">
    <source>
        <dbReference type="ARBA" id="ARBA00023136"/>
    </source>
</evidence>
<sequence length="492" mass="55537">MSRKNKLLPEWINTFNLLVFLLWQSISFTATQLIFAIFSNYTPKWRCNGMGGFNKNCTIYNSGCDLEFENNYFYSASRSLGWVCSDSKYLVAFSSQLQFFGVLLGTAAFGVLSDGIGRKTTTIINLGLGCSVLLISSFITNSKVFVASRFIIGLAVGGALNSGVTYCMEVLPSDKRIFIKCFFNWGLSRVILTTVSYFFNDFTSALFVCGLLVVPALLLLIFYFPESPTWYHYKNMPDKMIESEKLIAKYSNLEYVPIQHEPITKQESFLELLKQKIIFKKLAVLWVMWFVAASCGYGIDLYSNEISGNLYVNQFFFGFTIYFSKLIIPTIDSNCQWFTRRLFHQGSQAIVVLCFSILALLVAIQYNGIAILIFNVIGVVFIEYCWDACYLCAIESMPTNVRSSSLGSCSIMARVGSIIAPMLPYLNNIWPPMAYIAIAGTGIINFIISFLFLKETKNITLDKVHLTEESNDNTNPSTELLNKQIKSMDENV</sequence>
<feature type="transmembrane region" description="Helical" evidence="5">
    <location>
        <begin position="177"/>
        <end position="199"/>
    </location>
</feature>
<dbReference type="PROSITE" id="PS00217">
    <property type="entry name" value="SUGAR_TRANSPORT_2"/>
    <property type="match status" value="1"/>
</dbReference>
<dbReference type="Gene3D" id="1.20.1250.20">
    <property type="entry name" value="MFS general substrate transporter like domains"/>
    <property type="match status" value="1"/>
</dbReference>
<evidence type="ECO:0000313" key="7">
    <source>
        <dbReference type="Proteomes" id="UP000035681"/>
    </source>
</evidence>
<dbReference type="WBParaSite" id="SSTP_0000517200.1">
    <property type="protein sequence ID" value="SSTP_0000517200.1"/>
    <property type="gene ID" value="SSTP_0000517200"/>
</dbReference>
<dbReference type="SUPFAM" id="SSF103473">
    <property type="entry name" value="MFS general substrate transporter"/>
    <property type="match status" value="1"/>
</dbReference>
<feature type="transmembrane region" description="Helical" evidence="5">
    <location>
        <begin position="349"/>
        <end position="366"/>
    </location>
</feature>
<dbReference type="InterPro" id="IPR036259">
    <property type="entry name" value="MFS_trans_sf"/>
</dbReference>
<dbReference type="Pfam" id="PF00083">
    <property type="entry name" value="Sugar_tr"/>
    <property type="match status" value="1"/>
</dbReference>
<evidence type="ECO:0000313" key="8">
    <source>
        <dbReference type="WBParaSite" id="SSTP_0000517200.1"/>
    </source>
</evidence>
<feature type="domain" description="Major facilitator superfamily (MFS) profile" evidence="6">
    <location>
        <begin position="16"/>
        <end position="457"/>
    </location>
</feature>
<evidence type="ECO:0000313" key="9">
    <source>
        <dbReference type="WBParaSite" id="TCONS_00009832.p1"/>
    </source>
</evidence>
<dbReference type="AlphaFoldDB" id="A0A0K0E6P3"/>
<keyword evidence="4 5" id="KW-0472">Membrane</keyword>
<proteinExistence type="predicted"/>
<feature type="transmembrane region" description="Helical" evidence="5">
    <location>
        <begin position="432"/>
        <end position="453"/>
    </location>
</feature>
<evidence type="ECO:0000256" key="2">
    <source>
        <dbReference type="ARBA" id="ARBA00022692"/>
    </source>
</evidence>
<dbReference type="InterPro" id="IPR005828">
    <property type="entry name" value="MFS_sugar_transport-like"/>
</dbReference>
<protein>
    <submittedName>
        <fullName evidence="8 9">MFS domain-containing protein</fullName>
    </submittedName>
</protein>
<dbReference type="PANTHER" id="PTHR24064">
    <property type="entry name" value="SOLUTE CARRIER FAMILY 22 MEMBER"/>
    <property type="match status" value="1"/>
</dbReference>
<reference evidence="8" key="1">
    <citation type="submission" date="2015-08" db="UniProtKB">
        <authorList>
            <consortium name="WormBaseParasite"/>
        </authorList>
    </citation>
    <scope>IDENTIFICATION</scope>
</reference>
<accession>A0A0K0E6P3</accession>
<feature type="transmembrane region" description="Helical" evidence="5">
    <location>
        <begin position="89"/>
        <end position="111"/>
    </location>
</feature>
<feature type="transmembrane region" description="Helical" evidence="5">
    <location>
        <begin position="123"/>
        <end position="140"/>
    </location>
</feature>
<dbReference type="PROSITE" id="PS50850">
    <property type="entry name" value="MFS"/>
    <property type="match status" value="1"/>
</dbReference>
<dbReference type="Proteomes" id="UP000035681">
    <property type="component" value="Unplaced"/>
</dbReference>
<keyword evidence="2 5" id="KW-0812">Transmembrane</keyword>
<evidence type="ECO:0000256" key="3">
    <source>
        <dbReference type="ARBA" id="ARBA00022989"/>
    </source>
</evidence>
<feature type="transmembrane region" description="Helical" evidence="5">
    <location>
        <begin position="146"/>
        <end position="165"/>
    </location>
</feature>
<feature type="transmembrane region" description="Helical" evidence="5">
    <location>
        <begin position="12"/>
        <end position="38"/>
    </location>
</feature>
<feature type="transmembrane region" description="Helical" evidence="5">
    <location>
        <begin position="205"/>
        <end position="224"/>
    </location>
</feature>
<feature type="transmembrane region" description="Helical" evidence="5">
    <location>
        <begin position="311"/>
        <end position="328"/>
    </location>
</feature>
<keyword evidence="7" id="KW-1185">Reference proteome</keyword>
<evidence type="ECO:0000259" key="6">
    <source>
        <dbReference type="PROSITE" id="PS50850"/>
    </source>
</evidence>
<name>A0A0K0E6P3_STRER</name>
<dbReference type="InterPro" id="IPR020846">
    <property type="entry name" value="MFS_dom"/>
</dbReference>
<dbReference type="GO" id="GO:0022857">
    <property type="term" value="F:transmembrane transporter activity"/>
    <property type="evidence" value="ECO:0007669"/>
    <property type="project" value="InterPro"/>
</dbReference>
<evidence type="ECO:0000256" key="5">
    <source>
        <dbReference type="SAM" id="Phobius"/>
    </source>
</evidence>
<dbReference type="GO" id="GO:0016020">
    <property type="term" value="C:membrane"/>
    <property type="evidence" value="ECO:0007669"/>
    <property type="project" value="UniProtKB-SubCell"/>
</dbReference>
<keyword evidence="3 5" id="KW-1133">Transmembrane helix</keyword>
<comment type="subcellular location">
    <subcellularLocation>
        <location evidence="1">Membrane</location>
        <topology evidence="1">Multi-pass membrane protein</topology>
    </subcellularLocation>
</comment>
<organism evidence="8">
    <name type="scientific">Strongyloides stercoralis</name>
    <name type="common">Threadworm</name>
    <dbReference type="NCBI Taxonomy" id="6248"/>
    <lineage>
        <taxon>Eukaryota</taxon>
        <taxon>Metazoa</taxon>
        <taxon>Ecdysozoa</taxon>
        <taxon>Nematoda</taxon>
        <taxon>Chromadorea</taxon>
        <taxon>Rhabditida</taxon>
        <taxon>Tylenchina</taxon>
        <taxon>Panagrolaimomorpha</taxon>
        <taxon>Strongyloidoidea</taxon>
        <taxon>Strongyloididae</taxon>
        <taxon>Strongyloides</taxon>
    </lineage>
</organism>
<evidence type="ECO:0000256" key="1">
    <source>
        <dbReference type="ARBA" id="ARBA00004141"/>
    </source>
</evidence>
<feature type="transmembrane region" description="Helical" evidence="5">
    <location>
        <begin position="282"/>
        <end position="299"/>
    </location>
</feature>
<dbReference type="WBParaSite" id="TCONS_00009832.p1">
    <property type="protein sequence ID" value="TCONS_00009832.p1"/>
    <property type="gene ID" value="XLOC_007561"/>
</dbReference>
<dbReference type="STRING" id="6248.A0A0K0E6P3"/>